<feature type="region of interest" description="Disordered" evidence="1">
    <location>
        <begin position="62"/>
        <end position="124"/>
    </location>
</feature>
<evidence type="ECO:0000313" key="2">
    <source>
        <dbReference type="EMBL" id="PRP73310.1"/>
    </source>
</evidence>
<organism evidence="2 3">
    <name type="scientific">Planoprotostelium fungivorum</name>
    <dbReference type="NCBI Taxonomy" id="1890364"/>
    <lineage>
        <taxon>Eukaryota</taxon>
        <taxon>Amoebozoa</taxon>
        <taxon>Evosea</taxon>
        <taxon>Variosea</taxon>
        <taxon>Cavosteliida</taxon>
        <taxon>Cavosteliaceae</taxon>
        <taxon>Planoprotostelium</taxon>
    </lineage>
</organism>
<dbReference type="AlphaFoldDB" id="A0A2P6MNN1"/>
<evidence type="ECO:0000256" key="1">
    <source>
        <dbReference type="SAM" id="MobiDB-lite"/>
    </source>
</evidence>
<proteinExistence type="predicted"/>
<feature type="compositionally biased region" description="Acidic residues" evidence="1">
    <location>
        <begin position="62"/>
        <end position="106"/>
    </location>
</feature>
<evidence type="ECO:0000313" key="3">
    <source>
        <dbReference type="Proteomes" id="UP000241769"/>
    </source>
</evidence>
<protein>
    <submittedName>
        <fullName evidence="2">Uncharacterized protein</fullName>
    </submittedName>
</protein>
<keyword evidence="3" id="KW-1185">Reference proteome</keyword>
<dbReference type="Proteomes" id="UP000241769">
    <property type="component" value="Unassembled WGS sequence"/>
</dbReference>
<comment type="caution">
    <text evidence="2">The sequence shown here is derived from an EMBL/GenBank/DDBJ whole genome shotgun (WGS) entry which is preliminary data.</text>
</comment>
<sequence>MPCATNRTEEAERVIFRVQERYAEITRKNVRSFYNKCNVVRAERKEIVAEAILAIQRQTIDLDDLLGSSDEEESTDDSDDSADSESDEADEEDDVIDGELDDDIWEDSFNPATDGSHDEYITMH</sequence>
<accession>A0A2P6MNN1</accession>
<feature type="compositionally biased region" description="Basic and acidic residues" evidence="1">
    <location>
        <begin position="115"/>
        <end position="124"/>
    </location>
</feature>
<reference evidence="2 3" key="1">
    <citation type="journal article" date="2018" name="Genome Biol. Evol.">
        <title>Multiple Roots of Fruiting Body Formation in Amoebozoa.</title>
        <authorList>
            <person name="Hillmann F."/>
            <person name="Forbes G."/>
            <person name="Novohradska S."/>
            <person name="Ferling I."/>
            <person name="Riege K."/>
            <person name="Groth M."/>
            <person name="Westermann M."/>
            <person name="Marz M."/>
            <person name="Spaller T."/>
            <person name="Winckler T."/>
            <person name="Schaap P."/>
            <person name="Glockner G."/>
        </authorList>
    </citation>
    <scope>NUCLEOTIDE SEQUENCE [LARGE SCALE GENOMIC DNA]</scope>
    <source>
        <strain evidence="2 3">Jena</strain>
    </source>
</reference>
<name>A0A2P6MNN1_9EUKA</name>
<dbReference type="EMBL" id="MDYQ01000633">
    <property type="protein sequence ID" value="PRP73310.1"/>
    <property type="molecule type" value="Genomic_DNA"/>
</dbReference>
<dbReference type="InParanoid" id="A0A2P6MNN1"/>
<gene>
    <name evidence="2" type="ORF">PROFUN_16747</name>
</gene>